<gene>
    <name evidence="1" type="ORF">KPL71_004314</name>
</gene>
<comment type="caution">
    <text evidence="1">The sequence shown here is derived from an EMBL/GenBank/DDBJ whole genome shotgun (WGS) entry which is preliminary data.</text>
</comment>
<dbReference type="EMBL" id="CM039171">
    <property type="protein sequence ID" value="KAH9792856.1"/>
    <property type="molecule type" value="Genomic_DNA"/>
</dbReference>
<sequence length="262" mass="29054">MRCFATGGDVLLPGTIFEFSFLVSSSGTFSDLKLASFAFGFKTSQLRGVLDSRLVEGWRVVTRHRRPLRLISWIRPPPGVVKLTVDGCSRGNPGMAASGGILRDSWGELLGTFGSFLGYRPILYIELMAVHESLELAAHLGHSILQVESDSATIGAWIRSDCQVSWDYIYLLRRVRSMASSTNILVRRVFWEATSATDFPANWVCTHKVHCRFMSPRDNPAGFHSILRRDGKKIWAGPSPFGSSPGPPSPMKNWVRAQEKPG</sequence>
<evidence type="ECO:0000313" key="2">
    <source>
        <dbReference type="Proteomes" id="UP000829398"/>
    </source>
</evidence>
<accession>A0ACB8N441</accession>
<name>A0ACB8N441_CITSI</name>
<dbReference type="Proteomes" id="UP000829398">
    <property type="component" value="Chromosome 2"/>
</dbReference>
<reference evidence="2" key="1">
    <citation type="journal article" date="2023" name="Hortic. Res.">
        <title>A chromosome-level phased genome enabling allele-level studies in sweet orange: a case study on citrus Huanglongbing tolerance.</title>
        <authorList>
            <person name="Wu B."/>
            <person name="Yu Q."/>
            <person name="Deng Z."/>
            <person name="Duan Y."/>
            <person name="Luo F."/>
            <person name="Gmitter F. Jr."/>
        </authorList>
    </citation>
    <scope>NUCLEOTIDE SEQUENCE [LARGE SCALE GENOMIC DNA]</scope>
    <source>
        <strain evidence="2">cv. Valencia</strain>
    </source>
</reference>
<evidence type="ECO:0000313" key="1">
    <source>
        <dbReference type="EMBL" id="KAH9792856.1"/>
    </source>
</evidence>
<proteinExistence type="predicted"/>
<keyword evidence="2" id="KW-1185">Reference proteome</keyword>
<organism evidence="1 2">
    <name type="scientific">Citrus sinensis</name>
    <name type="common">Sweet orange</name>
    <name type="synonym">Citrus aurantium var. sinensis</name>
    <dbReference type="NCBI Taxonomy" id="2711"/>
    <lineage>
        <taxon>Eukaryota</taxon>
        <taxon>Viridiplantae</taxon>
        <taxon>Streptophyta</taxon>
        <taxon>Embryophyta</taxon>
        <taxon>Tracheophyta</taxon>
        <taxon>Spermatophyta</taxon>
        <taxon>Magnoliopsida</taxon>
        <taxon>eudicotyledons</taxon>
        <taxon>Gunneridae</taxon>
        <taxon>Pentapetalae</taxon>
        <taxon>rosids</taxon>
        <taxon>malvids</taxon>
        <taxon>Sapindales</taxon>
        <taxon>Rutaceae</taxon>
        <taxon>Aurantioideae</taxon>
        <taxon>Citrus</taxon>
    </lineage>
</organism>
<protein>
    <submittedName>
        <fullName evidence="1">Uncharacterized protein</fullName>
    </submittedName>
</protein>